<keyword evidence="1" id="KW-0479">Metal-binding</keyword>
<dbReference type="PROSITE" id="PS51747">
    <property type="entry name" value="CYT_DCMP_DEAMINASES_2"/>
    <property type="match status" value="1"/>
</dbReference>
<sequence>MAAPLSPDDMTRLMRRAIALAKSARAAGNHPFGALLSDDSGQILIEAQNTVETDSDVTCHAERNLISASYAKLSEDQRRAAILVTSTEPCAMCAGAIFWAGIRTVLYGLKESHLTAMCQTPTNPSPMVLNMPCTDVFNTCPGHPTTVIGPLIEDEARAAHEGFW</sequence>
<dbReference type="InterPro" id="IPR002125">
    <property type="entry name" value="CMP_dCMP_dom"/>
</dbReference>
<gene>
    <name evidence="4" type="ORF">P775_27030</name>
</gene>
<dbReference type="CDD" id="cd01285">
    <property type="entry name" value="nucleoside_deaminase"/>
    <property type="match status" value="1"/>
</dbReference>
<accession>A0A2G8QXH6</accession>
<evidence type="ECO:0000313" key="5">
    <source>
        <dbReference type="Proteomes" id="UP000231259"/>
    </source>
</evidence>
<dbReference type="AlphaFoldDB" id="A0A2G8QXH6"/>
<dbReference type="GO" id="GO:0016787">
    <property type="term" value="F:hydrolase activity"/>
    <property type="evidence" value="ECO:0007669"/>
    <property type="project" value="InterPro"/>
</dbReference>
<dbReference type="Pfam" id="PF00383">
    <property type="entry name" value="dCMP_cyt_deam_1"/>
    <property type="match status" value="1"/>
</dbReference>
<dbReference type="EMBL" id="AWWI01000182">
    <property type="protein sequence ID" value="PIL13618.1"/>
    <property type="molecule type" value="Genomic_DNA"/>
</dbReference>
<evidence type="ECO:0000256" key="1">
    <source>
        <dbReference type="ARBA" id="ARBA00022723"/>
    </source>
</evidence>
<dbReference type="OrthoDB" id="9802676at2"/>
<protein>
    <recommendedName>
        <fullName evidence="3">CMP/dCMP-type deaminase domain-containing protein</fullName>
    </recommendedName>
</protein>
<proteinExistence type="predicted"/>
<dbReference type="RefSeq" id="WP_099913666.1">
    <property type="nucleotide sequence ID" value="NZ_AWWI01000182.1"/>
</dbReference>
<dbReference type="PANTHER" id="PTHR11079:SF179">
    <property type="entry name" value="TRNA(ADENINE(34)) DEAMINASE, CHLOROPLASTIC"/>
    <property type="match status" value="1"/>
</dbReference>
<evidence type="ECO:0000313" key="4">
    <source>
        <dbReference type="EMBL" id="PIL13618.1"/>
    </source>
</evidence>
<dbReference type="Gene3D" id="3.40.140.10">
    <property type="entry name" value="Cytidine Deaminase, domain 2"/>
    <property type="match status" value="1"/>
</dbReference>
<dbReference type="InterPro" id="IPR016192">
    <property type="entry name" value="APOBEC/CMP_deaminase_Zn-bd"/>
</dbReference>
<name>A0A2G8QXH6_9RHOB</name>
<keyword evidence="2" id="KW-0862">Zinc</keyword>
<dbReference type="PROSITE" id="PS00903">
    <property type="entry name" value="CYT_DCMP_DEAMINASES_1"/>
    <property type="match status" value="1"/>
</dbReference>
<evidence type="ECO:0000259" key="3">
    <source>
        <dbReference type="PROSITE" id="PS51747"/>
    </source>
</evidence>
<reference evidence="4 5" key="1">
    <citation type="submission" date="2013-09" db="EMBL/GenBank/DDBJ databases">
        <title>Genome sequencing of Phaeobacter antarcticus sp. nov. SM1211.</title>
        <authorList>
            <person name="Zhang X.-Y."/>
            <person name="Liu C."/>
            <person name="Chen X.-L."/>
            <person name="Xie B.-B."/>
            <person name="Qin Q.-L."/>
            <person name="Rong J.-C."/>
            <person name="Zhang Y.-Z."/>
        </authorList>
    </citation>
    <scope>NUCLEOTIDE SEQUENCE [LARGE SCALE GENOMIC DNA]</scope>
    <source>
        <strain evidence="4 5">SM1211</strain>
    </source>
</reference>
<comment type="caution">
    <text evidence="4">The sequence shown here is derived from an EMBL/GenBank/DDBJ whole genome shotgun (WGS) entry which is preliminary data.</text>
</comment>
<feature type="domain" description="CMP/dCMP-type deaminase" evidence="3">
    <location>
        <begin position="8"/>
        <end position="118"/>
    </location>
</feature>
<keyword evidence="5" id="KW-1185">Reference proteome</keyword>
<evidence type="ECO:0000256" key="2">
    <source>
        <dbReference type="ARBA" id="ARBA00022833"/>
    </source>
</evidence>
<dbReference type="GO" id="GO:0008270">
    <property type="term" value="F:zinc ion binding"/>
    <property type="evidence" value="ECO:0007669"/>
    <property type="project" value="InterPro"/>
</dbReference>
<dbReference type="InterPro" id="IPR016193">
    <property type="entry name" value="Cytidine_deaminase-like"/>
</dbReference>
<organism evidence="4 5">
    <name type="scientific">Puniceibacterium antarcticum</name>
    <dbReference type="NCBI Taxonomy" id="1206336"/>
    <lineage>
        <taxon>Bacteria</taxon>
        <taxon>Pseudomonadati</taxon>
        <taxon>Pseudomonadota</taxon>
        <taxon>Alphaproteobacteria</taxon>
        <taxon>Rhodobacterales</taxon>
        <taxon>Paracoccaceae</taxon>
        <taxon>Puniceibacterium</taxon>
    </lineage>
</organism>
<dbReference type="PANTHER" id="PTHR11079">
    <property type="entry name" value="CYTOSINE DEAMINASE FAMILY MEMBER"/>
    <property type="match status" value="1"/>
</dbReference>
<dbReference type="Proteomes" id="UP000231259">
    <property type="component" value="Unassembled WGS sequence"/>
</dbReference>
<dbReference type="SUPFAM" id="SSF53927">
    <property type="entry name" value="Cytidine deaminase-like"/>
    <property type="match status" value="1"/>
</dbReference>